<keyword evidence="2" id="KW-1185">Reference proteome</keyword>
<accession>A0ACC1LCB3</accession>
<name>A0ACC1LCB3_9FUNG</name>
<proteinExistence type="predicted"/>
<protein>
    <submittedName>
        <fullName evidence="1">Uncharacterized protein</fullName>
    </submittedName>
</protein>
<dbReference type="Proteomes" id="UP001140087">
    <property type="component" value="Unassembled WGS sequence"/>
</dbReference>
<gene>
    <name evidence="1" type="ORF">H4R21_001351</name>
</gene>
<organism evidence="1 2">
    <name type="scientific">Coemansia helicoidea</name>
    <dbReference type="NCBI Taxonomy" id="1286919"/>
    <lineage>
        <taxon>Eukaryota</taxon>
        <taxon>Fungi</taxon>
        <taxon>Fungi incertae sedis</taxon>
        <taxon>Zoopagomycota</taxon>
        <taxon>Kickxellomycotina</taxon>
        <taxon>Kickxellomycetes</taxon>
        <taxon>Kickxellales</taxon>
        <taxon>Kickxellaceae</taxon>
        <taxon>Coemansia</taxon>
    </lineage>
</organism>
<sequence length="397" mass="39898">MVAVANIASLLAALLVAGSLAAPPNVHAPPPDGVAPRAGAPPVEGGSCDIATDRVACANATSIVMCRHNKWVALSSCGSGRVCSKGICAFPAQTSSASATAPAATSAALPAGAPIAAISSASAPAASRVTPSAASTQGAVGASPARASAQSAGGAAPSAASAQGAGGGAAPTDNAASGDSSGGSPPASGGSHFGITCSKFNQAVSKASAAIGQSYPRPSNAQCSAFLSGLPKGRISSGREAAMFLANILWESDGLRAKEEYDCKANPDWCAQNYKLPDDSPGKAYWGRGYIQLTWGYNYKAASRALFGSDVLVNNPSLVANNENVAWDVSYWYWSENVHSDPGVQAGKFGASVNKINGALECRGAAQAKAKKRYEMYKVILPIFAPGQVPIEGGCYN</sequence>
<dbReference type="EMBL" id="JANBUN010000269">
    <property type="protein sequence ID" value="KAJ2805203.1"/>
    <property type="molecule type" value="Genomic_DNA"/>
</dbReference>
<evidence type="ECO:0000313" key="2">
    <source>
        <dbReference type="Proteomes" id="UP001140087"/>
    </source>
</evidence>
<reference evidence="1" key="1">
    <citation type="submission" date="2022-07" db="EMBL/GenBank/DDBJ databases">
        <title>Phylogenomic reconstructions and comparative analyses of Kickxellomycotina fungi.</title>
        <authorList>
            <person name="Reynolds N.K."/>
            <person name="Stajich J.E."/>
            <person name="Barry K."/>
            <person name="Grigoriev I.V."/>
            <person name="Crous P."/>
            <person name="Smith M.E."/>
        </authorList>
    </citation>
    <scope>NUCLEOTIDE SEQUENCE</scope>
    <source>
        <strain evidence="1">BCRC 34780</strain>
    </source>
</reference>
<comment type="caution">
    <text evidence="1">The sequence shown here is derived from an EMBL/GenBank/DDBJ whole genome shotgun (WGS) entry which is preliminary data.</text>
</comment>
<evidence type="ECO:0000313" key="1">
    <source>
        <dbReference type="EMBL" id="KAJ2805203.1"/>
    </source>
</evidence>